<feature type="region of interest" description="Disordered" evidence="1">
    <location>
        <begin position="118"/>
        <end position="343"/>
    </location>
</feature>
<feature type="compositionally biased region" description="Polar residues" evidence="1">
    <location>
        <begin position="118"/>
        <end position="141"/>
    </location>
</feature>
<comment type="caution">
    <text evidence="2">The sequence shown here is derived from an EMBL/GenBank/DDBJ whole genome shotgun (WGS) entry which is preliminary data.</text>
</comment>
<feature type="compositionally biased region" description="Polar residues" evidence="1">
    <location>
        <begin position="225"/>
        <end position="238"/>
    </location>
</feature>
<dbReference type="Proteomes" id="UP001149813">
    <property type="component" value="Unassembled WGS sequence"/>
</dbReference>
<name>A0A9W7Y1Z4_9FUNG</name>
<gene>
    <name evidence="2" type="ORF">LPJ53_000439</name>
</gene>
<keyword evidence="3" id="KW-1185">Reference proteome</keyword>
<dbReference type="AlphaFoldDB" id="A0A9W7Y1Z4"/>
<evidence type="ECO:0000256" key="1">
    <source>
        <dbReference type="SAM" id="MobiDB-lite"/>
    </source>
</evidence>
<dbReference type="EMBL" id="JANBOJ010000006">
    <property type="protein sequence ID" value="KAJ1725401.1"/>
    <property type="molecule type" value="Genomic_DNA"/>
</dbReference>
<organism evidence="2 3">
    <name type="scientific">Coemansia erecta</name>
    <dbReference type="NCBI Taxonomy" id="147472"/>
    <lineage>
        <taxon>Eukaryota</taxon>
        <taxon>Fungi</taxon>
        <taxon>Fungi incertae sedis</taxon>
        <taxon>Zoopagomycota</taxon>
        <taxon>Kickxellomycotina</taxon>
        <taxon>Kickxellomycetes</taxon>
        <taxon>Kickxellales</taxon>
        <taxon>Kickxellaceae</taxon>
        <taxon>Coemansia</taxon>
    </lineage>
</organism>
<feature type="region of interest" description="Disordered" evidence="1">
    <location>
        <begin position="463"/>
        <end position="504"/>
    </location>
</feature>
<accession>A0A9W7Y1Z4</accession>
<evidence type="ECO:0000313" key="3">
    <source>
        <dbReference type="Proteomes" id="UP001149813"/>
    </source>
</evidence>
<dbReference type="OrthoDB" id="5592474at2759"/>
<sequence>MVFFGKNKRTNSGITADSTLYVNASEFINYIHKDQISGPVSARPMGAMDITACDVICRGIPSPAEIKLLRRYVRKTATALGIRANRNIEMSIAPKSSKYLTLKRHARRATEDVFVSMNRQRQPTARQQSVQTTLTRHQSVSGGVGKPSPYSPKVQGDPGDSTRTGRAGIGGPVKRRESMSGIGNNLRSHKPAGLGRSVGKIPVQQQMHSSEYRPAEGQQQQQQQPSGLSNLLRSQSSGAPAFTNPFSSAPVAAPAEDDVALPPMQRRGSSGTSSTVTADTSKRDAGPTVFPTNRGYAPRSFAEASRHPLQRRATSISVRYGGPRDRRHTSAQSQAAGMSPAMVATQSPAAINSIDPQGAGNSPLNVRVVQRSHSVSHRGRNNSLLSPRSPLMPTTMGMAVGSPQGGDIVDIVGSPARPSVVFAPKHHGSGIGGSYEGKSLMQERVGLGGKYGKEWMADRPSNLGEAALQNAHPESGLSKMMKSLNIRRKSTSPAAEDDAPNQTS</sequence>
<proteinExistence type="predicted"/>
<protein>
    <submittedName>
        <fullName evidence="2">Uncharacterized protein</fullName>
    </submittedName>
</protein>
<evidence type="ECO:0000313" key="2">
    <source>
        <dbReference type="EMBL" id="KAJ1725401.1"/>
    </source>
</evidence>
<feature type="compositionally biased region" description="Acidic residues" evidence="1">
    <location>
        <begin position="495"/>
        <end position="504"/>
    </location>
</feature>
<reference evidence="2" key="1">
    <citation type="submission" date="2022-07" db="EMBL/GenBank/DDBJ databases">
        <title>Phylogenomic reconstructions and comparative analyses of Kickxellomycotina fungi.</title>
        <authorList>
            <person name="Reynolds N.K."/>
            <person name="Stajich J.E."/>
            <person name="Barry K."/>
            <person name="Grigoriev I.V."/>
            <person name="Crous P."/>
            <person name="Smith M.E."/>
        </authorList>
    </citation>
    <scope>NUCLEOTIDE SEQUENCE</scope>
    <source>
        <strain evidence="2">NBRC 32514</strain>
    </source>
</reference>
<feature type="compositionally biased region" description="Low complexity" evidence="1">
    <location>
        <begin position="269"/>
        <end position="279"/>
    </location>
</feature>